<keyword evidence="13" id="KW-0902">Two-component regulatory system</keyword>
<feature type="transmembrane region" description="Helical" evidence="19">
    <location>
        <begin position="138"/>
        <end position="156"/>
    </location>
</feature>
<dbReference type="InterPro" id="IPR011006">
    <property type="entry name" value="CheY-like_superfamily"/>
</dbReference>
<keyword evidence="5" id="KW-1003">Cell membrane</keyword>
<keyword evidence="8 19" id="KW-0812">Transmembrane</keyword>
<comment type="subunit">
    <text evidence="15">At low DSF concentrations, interacts with RpfF.</text>
</comment>
<evidence type="ECO:0000256" key="14">
    <source>
        <dbReference type="ARBA" id="ARBA00023136"/>
    </source>
</evidence>
<evidence type="ECO:0000256" key="13">
    <source>
        <dbReference type="ARBA" id="ARBA00023012"/>
    </source>
</evidence>
<evidence type="ECO:0000256" key="11">
    <source>
        <dbReference type="ARBA" id="ARBA00022840"/>
    </source>
</evidence>
<dbReference type="PROSITE" id="PS50109">
    <property type="entry name" value="HIS_KIN"/>
    <property type="match status" value="1"/>
</dbReference>
<dbReference type="Pfam" id="PF07694">
    <property type="entry name" value="5TM-5TMR_LYT"/>
    <property type="match status" value="1"/>
</dbReference>
<evidence type="ECO:0000256" key="19">
    <source>
        <dbReference type="SAM" id="Phobius"/>
    </source>
</evidence>
<dbReference type="FunFam" id="3.30.565.10:FF:000010">
    <property type="entry name" value="Sensor histidine kinase RcsC"/>
    <property type="match status" value="1"/>
</dbReference>
<feature type="domain" description="Histidine kinase" evidence="20">
    <location>
        <begin position="332"/>
        <end position="552"/>
    </location>
</feature>
<keyword evidence="7" id="KW-0808">Transferase</keyword>
<feature type="modified residue" description="4-aspartylphosphate" evidence="18">
    <location>
        <position position="758"/>
    </location>
</feature>
<dbReference type="CDD" id="cd00082">
    <property type="entry name" value="HisKA"/>
    <property type="match status" value="1"/>
</dbReference>
<name>A0A3Q8X2P2_9BACL</name>
<evidence type="ECO:0000313" key="23">
    <source>
        <dbReference type="Proteomes" id="UP000272528"/>
    </source>
</evidence>
<keyword evidence="12 19" id="KW-1133">Transmembrane helix</keyword>
<evidence type="ECO:0000256" key="9">
    <source>
        <dbReference type="ARBA" id="ARBA00022741"/>
    </source>
</evidence>
<comment type="similarity">
    <text evidence="3">In the N-terminal section; belongs to the phytochrome family.</text>
</comment>
<dbReference type="EC" id="2.7.13.3" evidence="4"/>
<proteinExistence type="inferred from homology"/>
<keyword evidence="9" id="KW-0547">Nucleotide-binding</keyword>
<sequence length="834" mass="92641">MEFCVMNTIRDLIINLSILSVFIVIAGQLFYYKEAHIARTWRYKLAVGVVHGLFGVVLILFGAALDDRHVIDSRFLAILMSAYLGGPISSVISATIIIVFRTIQVPSLFLTVLCANMIIALGCGYISIKLRSHSRKWLYMLLFLSTVLIVDYVFIFNFPLQPYLAEHLSINLIGGASTALLWRFFRRNRELADQIELLKNEYHEVIRLQPGLIYKVVVHSTRYKCTMLTGQLMEPLGLKVPDIVGLYCDDIKTLPKAIINQLQGHYDRVLHTGEKSGFEINIAGIDLLVAIQPVFRDGLVKELIVFFTDITERHKRILADEANQAKSQFLATMSHEIRTPLSGIIGLTQILMNTSLSSVQREYLSKINSASNALHSIINDILDFSKIEAGKIELEHVPIQLDDFFGKLSDVTGLLIDNKPLEVLFDITDNCPSAFIGDPLRLEQIMLNLCGNAIKFTETGSIHIKAEVIYDNNARMIRFSVQDTGIGISPEQLKQLFHPFSQADSSTTRKYGGTGLGLIICKHLVEMMGGTIDVASEKGQGSLFTFQLPLENANGLPAAAKFKELAGRRALLLGSPSLAMSHVRQQLLSMGVEVLVSESWPDHHPQQAEVDVVLIDASQPSLTAGLWTSLTKEARRRGIPSVIMATANVRNALLHTSIDELSSGLLLKPISRIRLYQRLIVLLEHAAVITEAVSTNTTAAVAASRSELRVILAEDNEINQIIALEILQSSGYYVEVANNGYEVLQLLEQSAWDAILMDIHMPEMDGCEATRRIRADKRFSYLPIIALTADAFTQNHDLYYAAGITDIVTKPIEKSALMRMLHKYCGSAGAVEQL</sequence>
<dbReference type="GO" id="GO:0005524">
    <property type="term" value="F:ATP binding"/>
    <property type="evidence" value="ECO:0007669"/>
    <property type="project" value="UniProtKB-KW"/>
</dbReference>
<evidence type="ECO:0000256" key="12">
    <source>
        <dbReference type="ARBA" id="ARBA00022989"/>
    </source>
</evidence>
<dbReference type="InterPro" id="IPR001789">
    <property type="entry name" value="Sig_transdc_resp-reg_receiver"/>
</dbReference>
<evidence type="ECO:0000256" key="7">
    <source>
        <dbReference type="ARBA" id="ARBA00022679"/>
    </source>
</evidence>
<dbReference type="SUPFAM" id="SSF47384">
    <property type="entry name" value="Homodimeric domain of signal transducing histidine kinase"/>
    <property type="match status" value="1"/>
</dbReference>
<evidence type="ECO:0000256" key="15">
    <source>
        <dbReference type="ARBA" id="ARBA00064003"/>
    </source>
</evidence>
<dbReference type="SMART" id="SM00388">
    <property type="entry name" value="HisKA"/>
    <property type="match status" value="1"/>
</dbReference>
<dbReference type="Pfam" id="PF00512">
    <property type="entry name" value="HisKA"/>
    <property type="match status" value="1"/>
</dbReference>
<accession>A0A3Q8X2P2</accession>
<dbReference type="PRINTS" id="PR00344">
    <property type="entry name" value="BCTRLSENSOR"/>
</dbReference>
<evidence type="ECO:0000256" key="3">
    <source>
        <dbReference type="ARBA" id="ARBA00006402"/>
    </source>
</evidence>
<dbReference type="InterPro" id="IPR004358">
    <property type="entry name" value="Sig_transdc_His_kin-like_C"/>
</dbReference>
<evidence type="ECO:0000259" key="20">
    <source>
        <dbReference type="PROSITE" id="PS50109"/>
    </source>
</evidence>
<evidence type="ECO:0000259" key="21">
    <source>
        <dbReference type="PROSITE" id="PS50110"/>
    </source>
</evidence>
<dbReference type="InterPro" id="IPR036890">
    <property type="entry name" value="HATPase_C_sf"/>
</dbReference>
<evidence type="ECO:0000256" key="6">
    <source>
        <dbReference type="ARBA" id="ARBA00022553"/>
    </source>
</evidence>
<dbReference type="FunFam" id="1.10.287.130:FF:000002">
    <property type="entry name" value="Two-component osmosensing histidine kinase"/>
    <property type="match status" value="1"/>
</dbReference>
<evidence type="ECO:0000256" key="8">
    <source>
        <dbReference type="ARBA" id="ARBA00022692"/>
    </source>
</evidence>
<protein>
    <recommendedName>
        <fullName evidence="17">Circadian input-output histidine kinase CikA</fullName>
        <ecNumber evidence="4">2.7.13.3</ecNumber>
    </recommendedName>
    <alternativeName>
        <fullName evidence="16">Sensory/regulatory protein RpfC</fullName>
    </alternativeName>
</protein>
<feature type="transmembrane region" description="Helical" evidence="19">
    <location>
        <begin position="12"/>
        <end position="31"/>
    </location>
</feature>
<dbReference type="KEGG" id="palb:EJC50_02845"/>
<dbReference type="InterPro" id="IPR003594">
    <property type="entry name" value="HATPase_dom"/>
</dbReference>
<dbReference type="PANTHER" id="PTHR45339:SF1">
    <property type="entry name" value="HYBRID SIGNAL TRANSDUCTION HISTIDINE KINASE J"/>
    <property type="match status" value="1"/>
</dbReference>
<evidence type="ECO:0000313" key="22">
    <source>
        <dbReference type="EMBL" id="AZN38729.1"/>
    </source>
</evidence>
<dbReference type="SUPFAM" id="SSF55874">
    <property type="entry name" value="ATPase domain of HSP90 chaperone/DNA topoisomerase II/histidine kinase"/>
    <property type="match status" value="1"/>
</dbReference>
<evidence type="ECO:0000256" key="18">
    <source>
        <dbReference type="PROSITE-ProRule" id="PRU00169"/>
    </source>
</evidence>
<dbReference type="OrthoDB" id="9760839at2"/>
<dbReference type="PANTHER" id="PTHR45339">
    <property type="entry name" value="HYBRID SIGNAL TRANSDUCTION HISTIDINE KINASE J"/>
    <property type="match status" value="1"/>
</dbReference>
<evidence type="ECO:0000256" key="10">
    <source>
        <dbReference type="ARBA" id="ARBA00022777"/>
    </source>
</evidence>
<dbReference type="EMBL" id="CP034437">
    <property type="protein sequence ID" value="AZN38729.1"/>
    <property type="molecule type" value="Genomic_DNA"/>
</dbReference>
<dbReference type="Gene3D" id="3.30.565.10">
    <property type="entry name" value="Histidine kinase-like ATPase, C-terminal domain"/>
    <property type="match status" value="1"/>
</dbReference>
<dbReference type="CDD" id="cd17546">
    <property type="entry name" value="REC_hyHK_CKI1_RcsC-like"/>
    <property type="match status" value="1"/>
</dbReference>
<evidence type="ECO:0000256" key="17">
    <source>
        <dbReference type="ARBA" id="ARBA00074306"/>
    </source>
</evidence>
<dbReference type="GO" id="GO:0005886">
    <property type="term" value="C:plasma membrane"/>
    <property type="evidence" value="ECO:0007669"/>
    <property type="project" value="UniProtKB-SubCell"/>
</dbReference>
<feature type="domain" description="Response regulatory" evidence="21">
    <location>
        <begin position="709"/>
        <end position="825"/>
    </location>
</feature>
<evidence type="ECO:0000256" key="1">
    <source>
        <dbReference type="ARBA" id="ARBA00000085"/>
    </source>
</evidence>
<feature type="transmembrane region" description="Helical" evidence="19">
    <location>
        <begin position="75"/>
        <end position="100"/>
    </location>
</feature>
<gene>
    <name evidence="22" type="ORF">EJC50_02845</name>
</gene>
<dbReference type="Pfam" id="PF00072">
    <property type="entry name" value="Response_reg"/>
    <property type="match status" value="1"/>
</dbReference>
<reference evidence="23" key="1">
    <citation type="submission" date="2018-12" db="EMBL/GenBank/DDBJ databases">
        <title>Genome sequence of Peanibacillus sp.</title>
        <authorList>
            <person name="Subramani G."/>
            <person name="Srinivasan S."/>
            <person name="Kim M.K."/>
        </authorList>
    </citation>
    <scope>NUCLEOTIDE SEQUENCE [LARGE SCALE GENOMIC DNA]</scope>
    <source>
        <strain evidence="23">18JY67-1</strain>
    </source>
</reference>
<dbReference type="SMART" id="SM00387">
    <property type="entry name" value="HATPase_c"/>
    <property type="match status" value="1"/>
</dbReference>
<comment type="catalytic activity">
    <reaction evidence="1">
        <text>ATP + protein L-histidine = ADP + protein N-phospho-L-histidine.</text>
        <dbReference type="EC" id="2.7.13.3"/>
    </reaction>
</comment>
<evidence type="ECO:0000256" key="5">
    <source>
        <dbReference type="ARBA" id="ARBA00022475"/>
    </source>
</evidence>
<feature type="transmembrane region" description="Helical" evidence="19">
    <location>
        <begin position="106"/>
        <end position="126"/>
    </location>
</feature>
<feature type="transmembrane region" description="Helical" evidence="19">
    <location>
        <begin position="43"/>
        <end position="63"/>
    </location>
</feature>
<dbReference type="Gene3D" id="3.30.450.20">
    <property type="entry name" value="PAS domain"/>
    <property type="match status" value="1"/>
</dbReference>
<dbReference type="InterPro" id="IPR003661">
    <property type="entry name" value="HisK_dim/P_dom"/>
</dbReference>
<dbReference type="CDD" id="cd16922">
    <property type="entry name" value="HATPase_EvgS-ArcB-TorS-like"/>
    <property type="match status" value="1"/>
</dbReference>
<evidence type="ECO:0000256" key="2">
    <source>
        <dbReference type="ARBA" id="ARBA00004651"/>
    </source>
</evidence>
<dbReference type="AlphaFoldDB" id="A0A3Q8X2P2"/>
<keyword evidence="23" id="KW-1185">Reference proteome</keyword>
<dbReference type="Gene3D" id="3.40.50.2300">
    <property type="match status" value="2"/>
</dbReference>
<keyword evidence="6 18" id="KW-0597">Phosphoprotein</keyword>
<keyword evidence="11" id="KW-0067">ATP-binding</keyword>
<evidence type="ECO:0000256" key="4">
    <source>
        <dbReference type="ARBA" id="ARBA00012438"/>
    </source>
</evidence>
<dbReference type="Proteomes" id="UP000272528">
    <property type="component" value="Chromosome"/>
</dbReference>
<dbReference type="GO" id="GO:0000155">
    <property type="term" value="F:phosphorelay sensor kinase activity"/>
    <property type="evidence" value="ECO:0007669"/>
    <property type="project" value="InterPro"/>
</dbReference>
<dbReference type="Pfam" id="PF02518">
    <property type="entry name" value="HATPase_c"/>
    <property type="match status" value="1"/>
</dbReference>
<dbReference type="InterPro" id="IPR036097">
    <property type="entry name" value="HisK_dim/P_sf"/>
</dbReference>
<evidence type="ECO:0000256" key="16">
    <source>
        <dbReference type="ARBA" id="ARBA00068150"/>
    </source>
</evidence>
<dbReference type="Gene3D" id="1.10.287.130">
    <property type="match status" value="1"/>
</dbReference>
<organism evidence="22 23">
    <name type="scientific">Paenibacillus albus</name>
    <dbReference type="NCBI Taxonomy" id="2495582"/>
    <lineage>
        <taxon>Bacteria</taxon>
        <taxon>Bacillati</taxon>
        <taxon>Bacillota</taxon>
        <taxon>Bacilli</taxon>
        <taxon>Bacillales</taxon>
        <taxon>Paenibacillaceae</taxon>
        <taxon>Paenibacillus</taxon>
    </lineage>
</organism>
<dbReference type="SMART" id="SM00448">
    <property type="entry name" value="REC"/>
    <property type="match status" value="1"/>
</dbReference>
<comment type="subcellular location">
    <subcellularLocation>
        <location evidence="2">Cell membrane</location>
        <topology evidence="2">Multi-pass membrane protein</topology>
    </subcellularLocation>
</comment>
<dbReference type="InterPro" id="IPR005467">
    <property type="entry name" value="His_kinase_dom"/>
</dbReference>
<dbReference type="SUPFAM" id="SSF52172">
    <property type="entry name" value="CheY-like"/>
    <property type="match status" value="2"/>
</dbReference>
<dbReference type="PROSITE" id="PS50110">
    <property type="entry name" value="RESPONSE_REGULATORY"/>
    <property type="match status" value="1"/>
</dbReference>
<dbReference type="InterPro" id="IPR011620">
    <property type="entry name" value="Sig_transdc_His_kinase_LytS_TM"/>
</dbReference>
<keyword evidence="10" id="KW-0418">Kinase</keyword>
<dbReference type="GO" id="GO:0071555">
    <property type="term" value="P:cell wall organization"/>
    <property type="evidence" value="ECO:0007669"/>
    <property type="project" value="InterPro"/>
</dbReference>
<keyword evidence="14 19" id="KW-0472">Membrane</keyword>